<keyword evidence="5" id="KW-0694">RNA-binding</keyword>
<organism evidence="7 8">
    <name type="scientific">Daucus carota subsp. sativus</name>
    <name type="common">Carrot</name>
    <dbReference type="NCBI Taxonomy" id="79200"/>
    <lineage>
        <taxon>Eukaryota</taxon>
        <taxon>Viridiplantae</taxon>
        <taxon>Streptophyta</taxon>
        <taxon>Embryophyta</taxon>
        <taxon>Tracheophyta</taxon>
        <taxon>Spermatophyta</taxon>
        <taxon>Magnoliopsida</taxon>
        <taxon>eudicotyledons</taxon>
        <taxon>Gunneridae</taxon>
        <taxon>Pentapetalae</taxon>
        <taxon>asterids</taxon>
        <taxon>campanulids</taxon>
        <taxon>Apiales</taxon>
        <taxon>Apiaceae</taxon>
        <taxon>Apioideae</taxon>
        <taxon>Scandiceae</taxon>
        <taxon>Daucinae</taxon>
        <taxon>Daucus</taxon>
        <taxon>Daucus sect. Daucus</taxon>
    </lineage>
</organism>
<dbReference type="Proteomes" id="UP000077755">
    <property type="component" value="Chromosome 5"/>
</dbReference>
<evidence type="ECO:0000313" key="7">
    <source>
        <dbReference type="EMBL" id="WOH02919.1"/>
    </source>
</evidence>
<sequence length="589" mass="66572">MDDKLKLKLVENRRRVQEQYLKNRVPRRPDILRQKAGPDGDKFTSKPGGNKRKAHAAPDSAPRKKVNVDDAGTTFCNRDLELKLKLMENRRRVEEEYSKNRFYSRLDILRQKSGRAAVEDKFTSKPGSKSKAPAPAPAPAGLRVDGDAPEPSMCNMTDQEEFQHYVFLFELALGYALFDARGMNKYPGALTNFKIAEKYLNNNPFTLRAFYRFPSPSDALVQMKAICNSTVTKELKRFVADNIPEPRSGYVLAVSNPTLVQTISFATRKNVIAGQIIDHVMRGLRVKIDKLIVGLEIGDLKMAQFNLARSFRRHSFACKGSSKVQRSFHNVVADKVVVEPHKIEGLFITKGLGKKNFICTKNLVPGKLLYDDQLISIQNEDDRTEVEYRVWNPHVSKLAAAVLGGLSNIWVKPGSHVLYLGDVCGITVLQLSDLVGLDGLVYVIGLSDAVANTVEERSNVVTLPGNYFFRKDYSVINDRDYRMDVGMDYRMVVGMVDVILGDIVYPDPSWQVNYIARYALLHLKTGGHYLISTRARNINLTSQVKDPFADHEKLPNFMRMEFETYEHVMLEPIGKGHAMVVGGYRRVKY</sequence>
<accession>A0AAF0X9M5</accession>
<dbReference type="SMART" id="SM01206">
    <property type="entry name" value="Fibrillarin"/>
    <property type="match status" value="1"/>
</dbReference>
<evidence type="ECO:0000256" key="2">
    <source>
        <dbReference type="ARBA" id="ARBA00022552"/>
    </source>
</evidence>
<proteinExistence type="inferred from homology"/>
<dbReference type="Gene3D" id="3.40.50.150">
    <property type="entry name" value="Vaccinia Virus protein VP39"/>
    <property type="match status" value="1"/>
</dbReference>
<dbReference type="KEGG" id="dcr:108223397"/>
<dbReference type="EMBL" id="CP093347">
    <property type="protein sequence ID" value="WOH02919.1"/>
    <property type="molecule type" value="Genomic_DNA"/>
</dbReference>
<dbReference type="SUPFAM" id="SSF53335">
    <property type="entry name" value="S-adenosyl-L-methionine-dependent methyltransferases"/>
    <property type="match status" value="1"/>
</dbReference>
<dbReference type="AlphaFoldDB" id="A0AAF0X9M5"/>
<dbReference type="GO" id="GO:0000494">
    <property type="term" value="P:box C/D sno(s)RNA 3'-end processing"/>
    <property type="evidence" value="ECO:0007669"/>
    <property type="project" value="TreeGrafter"/>
</dbReference>
<feature type="compositionally biased region" description="Low complexity" evidence="6">
    <location>
        <begin position="124"/>
        <end position="133"/>
    </location>
</feature>
<gene>
    <name evidence="7" type="ORF">DCAR_0522309</name>
</gene>
<evidence type="ECO:0000313" key="8">
    <source>
        <dbReference type="Proteomes" id="UP000077755"/>
    </source>
</evidence>
<keyword evidence="8" id="KW-1185">Reference proteome</keyword>
<dbReference type="GO" id="GO:0008649">
    <property type="term" value="F:rRNA methyltransferase activity"/>
    <property type="evidence" value="ECO:0007669"/>
    <property type="project" value="TreeGrafter"/>
</dbReference>
<feature type="region of interest" description="Disordered" evidence="6">
    <location>
        <begin position="117"/>
        <end position="142"/>
    </location>
</feature>
<protein>
    <submittedName>
        <fullName evidence="7">Uncharacterized protein</fullName>
    </submittedName>
</protein>
<dbReference type="GO" id="GO:0032040">
    <property type="term" value="C:small-subunit processome"/>
    <property type="evidence" value="ECO:0007669"/>
    <property type="project" value="TreeGrafter"/>
</dbReference>
<feature type="region of interest" description="Disordered" evidence="6">
    <location>
        <begin position="20"/>
        <end position="66"/>
    </location>
</feature>
<dbReference type="PRINTS" id="PR00052">
    <property type="entry name" value="FIBRILLARIN"/>
</dbReference>
<keyword evidence="2" id="KW-0698">rRNA processing</keyword>
<dbReference type="InterPro" id="IPR000692">
    <property type="entry name" value="Fibrillarin"/>
</dbReference>
<dbReference type="PANTHER" id="PTHR10335">
    <property type="entry name" value="RRNA 2-O-METHYLTRANSFERASE FIBRILLARIN"/>
    <property type="match status" value="1"/>
</dbReference>
<keyword evidence="4" id="KW-0808">Transferase</keyword>
<dbReference type="Gene3D" id="3.30.200.20">
    <property type="entry name" value="Phosphorylase Kinase, domain 1"/>
    <property type="match status" value="1"/>
</dbReference>
<evidence type="ECO:0000256" key="4">
    <source>
        <dbReference type="ARBA" id="ARBA00022679"/>
    </source>
</evidence>
<comment type="similarity">
    <text evidence="1">Belongs to the methyltransferase superfamily. Fibrillarin family.</text>
</comment>
<dbReference type="GO" id="GO:0003723">
    <property type="term" value="F:RNA binding"/>
    <property type="evidence" value="ECO:0007669"/>
    <property type="project" value="UniProtKB-KW"/>
</dbReference>
<reference evidence="7" key="1">
    <citation type="journal article" date="2016" name="Nat. Genet.">
        <title>A high-quality carrot genome assembly provides new insights into carotenoid accumulation and asterid genome evolution.</title>
        <authorList>
            <person name="Iorizzo M."/>
            <person name="Ellison S."/>
            <person name="Senalik D."/>
            <person name="Zeng P."/>
            <person name="Satapoomin P."/>
            <person name="Huang J."/>
            <person name="Bowman M."/>
            <person name="Iovene M."/>
            <person name="Sanseverino W."/>
            <person name="Cavagnaro P."/>
            <person name="Yildiz M."/>
            <person name="Macko-Podgorni A."/>
            <person name="Moranska E."/>
            <person name="Grzebelus E."/>
            <person name="Grzebelus D."/>
            <person name="Ashrafi H."/>
            <person name="Zheng Z."/>
            <person name="Cheng S."/>
            <person name="Spooner D."/>
            <person name="Van Deynze A."/>
            <person name="Simon P."/>
        </authorList>
    </citation>
    <scope>NUCLEOTIDE SEQUENCE</scope>
    <source>
        <tissue evidence="7">Leaf</tissue>
    </source>
</reference>
<dbReference type="GO" id="GO:0031428">
    <property type="term" value="C:box C/D methylation guide snoRNP complex"/>
    <property type="evidence" value="ECO:0007669"/>
    <property type="project" value="TreeGrafter"/>
</dbReference>
<dbReference type="InterPro" id="IPR029063">
    <property type="entry name" value="SAM-dependent_MTases_sf"/>
</dbReference>
<name>A0AAF0X9M5_DAUCS</name>
<evidence type="ECO:0000256" key="5">
    <source>
        <dbReference type="ARBA" id="ARBA00022884"/>
    </source>
</evidence>
<keyword evidence="3" id="KW-0489">Methyltransferase</keyword>
<evidence type="ECO:0000256" key="6">
    <source>
        <dbReference type="SAM" id="MobiDB-lite"/>
    </source>
</evidence>
<feature type="compositionally biased region" description="Basic and acidic residues" evidence="6">
    <location>
        <begin position="27"/>
        <end position="44"/>
    </location>
</feature>
<reference evidence="7" key="2">
    <citation type="submission" date="2022-03" db="EMBL/GenBank/DDBJ databases">
        <title>Draft title - Genomic analysis of global carrot germplasm unveils the trajectory of domestication and the origin of high carotenoid orange carrot.</title>
        <authorList>
            <person name="Iorizzo M."/>
            <person name="Ellison S."/>
            <person name="Senalik D."/>
            <person name="Macko-Podgorni A."/>
            <person name="Grzebelus D."/>
            <person name="Bostan H."/>
            <person name="Rolling W."/>
            <person name="Curaba J."/>
            <person name="Simon P."/>
        </authorList>
    </citation>
    <scope>NUCLEOTIDE SEQUENCE</scope>
    <source>
        <tissue evidence="7">Leaf</tissue>
    </source>
</reference>
<dbReference type="GO" id="GO:1990259">
    <property type="term" value="F:histone H2AQ104 methyltransferase activity"/>
    <property type="evidence" value="ECO:0007669"/>
    <property type="project" value="TreeGrafter"/>
</dbReference>
<evidence type="ECO:0000256" key="3">
    <source>
        <dbReference type="ARBA" id="ARBA00022603"/>
    </source>
</evidence>
<dbReference type="Pfam" id="PF01269">
    <property type="entry name" value="Fibrillarin"/>
    <property type="match status" value="1"/>
</dbReference>
<dbReference type="PANTHER" id="PTHR10335:SF0">
    <property type="entry name" value="RRNA 2'-O-METHYLTRANSFERASE FIBRILLARIN 1-RELATED"/>
    <property type="match status" value="1"/>
</dbReference>
<evidence type="ECO:0000256" key="1">
    <source>
        <dbReference type="ARBA" id="ARBA00010632"/>
    </source>
</evidence>